<comment type="pathway">
    <text evidence="3">Metabolic intermediate biosynthesis; chorismate biosynthesis; chorismate from D-erythrose 4-phosphate and phosphoenolpyruvate: step 1/7.</text>
</comment>
<gene>
    <name evidence="5" type="ORF">KGD84_13395</name>
</gene>
<organism evidence="5 6">
    <name type="scientific">Nocardiopsis changdeensis</name>
    <dbReference type="NCBI Taxonomy" id="2831969"/>
    <lineage>
        <taxon>Bacteria</taxon>
        <taxon>Bacillati</taxon>
        <taxon>Actinomycetota</taxon>
        <taxon>Actinomycetes</taxon>
        <taxon>Streptosporangiales</taxon>
        <taxon>Nocardiopsidaceae</taxon>
        <taxon>Nocardiopsis</taxon>
    </lineage>
</organism>
<dbReference type="EMBL" id="CP074133">
    <property type="protein sequence ID" value="QUX25160.1"/>
    <property type="molecule type" value="Genomic_DNA"/>
</dbReference>
<dbReference type="EC" id="2.5.1.54" evidence="3"/>
<keyword evidence="2 3" id="KW-0808">Transferase</keyword>
<keyword evidence="3" id="KW-0057">Aromatic amino acid biosynthesis</keyword>
<dbReference type="Pfam" id="PF01474">
    <property type="entry name" value="DAHP_synth_2"/>
    <property type="match status" value="2"/>
</dbReference>
<evidence type="ECO:0000256" key="3">
    <source>
        <dbReference type="RuleBase" id="RU363071"/>
    </source>
</evidence>
<dbReference type="GO" id="GO:0003849">
    <property type="term" value="F:3-deoxy-7-phosphoheptulonate synthase activity"/>
    <property type="evidence" value="ECO:0007669"/>
    <property type="project" value="UniProtKB-EC"/>
</dbReference>
<feature type="compositionally biased region" description="Pro residues" evidence="4">
    <location>
        <begin position="1"/>
        <end position="14"/>
    </location>
</feature>
<evidence type="ECO:0000256" key="4">
    <source>
        <dbReference type="SAM" id="MobiDB-lite"/>
    </source>
</evidence>
<dbReference type="SUPFAM" id="SSF51569">
    <property type="entry name" value="Aldolase"/>
    <property type="match status" value="1"/>
</dbReference>
<evidence type="ECO:0000313" key="6">
    <source>
        <dbReference type="Proteomes" id="UP000676079"/>
    </source>
</evidence>
<dbReference type="InterPro" id="IPR013785">
    <property type="entry name" value="Aldolase_TIM"/>
</dbReference>
<comment type="catalytic activity">
    <reaction evidence="3">
        <text>D-erythrose 4-phosphate + phosphoenolpyruvate + H2O = 7-phospho-2-dehydro-3-deoxy-D-arabino-heptonate + phosphate</text>
        <dbReference type="Rhea" id="RHEA:14717"/>
        <dbReference type="ChEBI" id="CHEBI:15377"/>
        <dbReference type="ChEBI" id="CHEBI:16897"/>
        <dbReference type="ChEBI" id="CHEBI:43474"/>
        <dbReference type="ChEBI" id="CHEBI:58394"/>
        <dbReference type="ChEBI" id="CHEBI:58702"/>
        <dbReference type="EC" id="2.5.1.54"/>
    </reaction>
</comment>
<dbReference type="InterPro" id="IPR002480">
    <property type="entry name" value="DAHP_synth_2"/>
</dbReference>
<name>A0ABX8BSD5_9ACTN</name>
<dbReference type="Gene3D" id="3.20.20.70">
    <property type="entry name" value="Aldolase class I"/>
    <property type="match status" value="1"/>
</dbReference>
<evidence type="ECO:0000256" key="2">
    <source>
        <dbReference type="ARBA" id="ARBA00022679"/>
    </source>
</evidence>
<accession>A0ABX8BSD5</accession>
<dbReference type="RefSeq" id="WP_220560668.1">
    <property type="nucleotide sequence ID" value="NZ_CP074133.1"/>
</dbReference>
<sequence length="391" mass="41861">MYTPQQDPPVPSAPQQPDWSADPRLPTARRILAGRPPLVRVEDADRLRARLARVAAGEDLMVVAGDCAEDPAECTAPDAAAKTALVGALADVVEENTGRPVVRLARIAGQFAKPRSEPFERVGGLLLPVYRGHLVNAPEPVAELRAPDPTRLLAGYDAARTLMGHLGWSPGTGRPRPAAPVWTAHEALLLDYEAPLLRRAPDGRLFLSSTHWPWIGDRTRDPRGAHVDLLARVANPVACKVGPSADPGELLRVCERLDPDRTPGRLTLIARMGADAVGSLLPPLVAAVRGAGHPVIWMSDPMHGNTVKTPSGLKTRYLEAIVREVRGFGAAVRSAGGTAGGLHLETTPDAVTECVPDRRHDERVADKYTSLCDPRLNPDQAVAVASAWSAR</sequence>
<evidence type="ECO:0000256" key="1">
    <source>
        <dbReference type="ARBA" id="ARBA00008911"/>
    </source>
</evidence>
<keyword evidence="6" id="KW-1185">Reference proteome</keyword>
<dbReference type="PANTHER" id="PTHR21337:SF0">
    <property type="entry name" value="PHOSPHO-2-DEHYDRO-3-DEOXYHEPTONATE ALDOLASE"/>
    <property type="match status" value="1"/>
</dbReference>
<dbReference type="Proteomes" id="UP000676079">
    <property type="component" value="Chromosome"/>
</dbReference>
<feature type="region of interest" description="Disordered" evidence="4">
    <location>
        <begin position="1"/>
        <end position="24"/>
    </location>
</feature>
<proteinExistence type="inferred from homology"/>
<reference evidence="5 6" key="1">
    <citation type="submission" date="2021-05" db="EMBL/GenBank/DDBJ databases">
        <title>Direct Submission.</title>
        <authorList>
            <person name="Li K."/>
            <person name="Gao J."/>
        </authorList>
    </citation>
    <scope>NUCLEOTIDE SEQUENCE [LARGE SCALE GENOMIC DNA]</scope>
    <source>
        <strain evidence="5 6">Mg02</strain>
    </source>
</reference>
<keyword evidence="3" id="KW-0028">Amino-acid biosynthesis</keyword>
<comment type="similarity">
    <text evidence="1 3">Belongs to the class-II DAHP synthase family.</text>
</comment>
<evidence type="ECO:0000313" key="5">
    <source>
        <dbReference type="EMBL" id="QUX25160.1"/>
    </source>
</evidence>
<dbReference type="PANTHER" id="PTHR21337">
    <property type="entry name" value="PHOSPHO-2-DEHYDRO-3-DEOXYHEPTONATE ALDOLASE 1, 2"/>
    <property type="match status" value="1"/>
</dbReference>
<protein>
    <recommendedName>
        <fullName evidence="3">Phospho-2-dehydro-3-deoxyheptonate aldolase</fullName>
        <ecNumber evidence="3">2.5.1.54</ecNumber>
    </recommendedName>
</protein>